<dbReference type="STRING" id="39492.ERS852540_00810"/>
<feature type="compositionally biased region" description="Basic and acidic residues" evidence="1">
    <location>
        <begin position="538"/>
        <end position="551"/>
    </location>
</feature>
<protein>
    <submittedName>
        <fullName evidence="2">Predicted HD superfamily hydrolase</fullName>
    </submittedName>
</protein>
<gene>
    <name evidence="2" type="ORF">ERS852540_00810</name>
</gene>
<reference evidence="2 3" key="1">
    <citation type="submission" date="2015-09" db="EMBL/GenBank/DDBJ databases">
        <authorList>
            <consortium name="Pathogen Informatics"/>
        </authorList>
    </citation>
    <scope>NUCLEOTIDE SEQUENCE [LARGE SCALE GENOMIC DNA]</scope>
    <source>
        <strain evidence="2 3">2789STDY5834928</strain>
    </source>
</reference>
<evidence type="ECO:0000313" key="2">
    <source>
        <dbReference type="EMBL" id="CUQ84129.1"/>
    </source>
</evidence>
<feature type="region of interest" description="Disordered" evidence="1">
    <location>
        <begin position="400"/>
        <end position="593"/>
    </location>
</feature>
<dbReference type="GO" id="GO:0016787">
    <property type="term" value="F:hydrolase activity"/>
    <property type="evidence" value="ECO:0007669"/>
    <property type="project" value="UniProtKB-KW"/>
</dbReference>
<dbReference type="Proteomes" id="UP000095662">
    <property type="component" value="Unassembled WGS sequence"/>
</dbReference>
<keyword evidence="2" id="KW-0378">Hydrolase</keyword>
<dbReference type="AlphaFoldDB" id="A0A174ZGV8"/>
<organism evidence="2 3">
    <name type="scientific">[Eubacterium] siraeum</name>
    <dbReference type="NCBI Taxonomy" id="39492"/>
    <lineage>
        <taxon>Bacteria</taxon>
        <taxon>Bacillati</taxon>
        <taxon>Bacillota</taxon>
        <taxon>Clostridia</taxon>
        <taxon>Eubacteriales</taxon>
        <taxon>Oscillospiraceae</taxon>
        <taxon>Oscillospiraceae incertae sedis</taxon>
    </lineage>
</organism>
<sequence>MAEQKKAPSTNGEFKTSPLGFDKAEVMAYIVQHNKERKALKEENDELKRALEEKQQTNEGQNNELTAELEKKKAELDAQILESRKQVLDERRKLAQTEKELHVMQDKYSALTEEFTEFKKQAAAKIDKAKHSGGTIDPAQLAEISAKANADANAVIDDAQSKANEIITAAKAYFADTVKKTYDYKQSVLEKADTFANVVTSGAAAPAIDIQAVLANITASVNEAVEKALAGANAVNDAVAKAVEDTKAVNDVLAKAVEEAAQAETATDNTADVPEEKLSDDEELINAKSELENIGGLDESELDDYAPMEIEPYNFELKLDMPAQTNDDDDDDMLTDNNGLLSSFEIVSGDDDISADNVDTGDLLVEETPAADDMADLLVDEPAAASAPKADAAPVADDFSDLLADEPAPAPEAKAEPAPAADDFSDLLAEEPAPAPEAKAEPAPAADDFSDLLADEPAPAPEAKAEPAPAADDFSDLLADEPAPAPEAKAKPAPAADDFSDLLADEPAPVAKTERTANRSGDKPKEKLNESRSMGVAGKEEKVNDPWKDLEAQMNGMSITPPPAHKQADDDGMTSSFDDPDAPAASAKEEKIDMSDYSSMLGGINDNMTTNTAQYDPSWDLKMMEGLKDNDDDDDEMSSDNVGFFDL</sequence>
<name>A0A174ZGV8_9FIRM</name>
<dbReference type="EMBL" id="CZBY01000005">
    <property type="protein sequence ID" value="CUQ84129.1"/>
    <property type="molecule type" value="Genomic_DNA"/>
</dbReference>
<accession>A0A174ZGV8</accession>
<feature type="compositionally biased region" description="Basic and acidic residues" evidence="1">
    <location>
        <begin position="512"/>
        <end position="530"/>
    </location>
</feature>
<evidence type="ECO:0000256" key="1">
    <source>
        <dbReference type="SAM" id="MobiDB-lite"/>
    </source>
</evidence>
<feature type="region of interest" description="Disordered" evidence="1">
    <location>
        <begin position="624"/>
        <end position="647"/>
    </location>
</feature>
<evidence type="ECO:0000313" key="3">
    <source>
        <dbReference type="Proteomes" id="UP000095662"/>
    </source>
</evidence>
<proteinExistence type="predicted"/>
<feature type="region of interest" description="Disordered" evidence="1">
    <location>
        <begin position="51"/>
        <end position="70"/>
    </location>
</feature>